<dbReference type="AlphaFoldDB" id="M3EH86"/>
<protein>
    <submittedName>
        <fullName evidence="1">Transposase PF05598 domain protein</fullName>
    </submittedName>
</protein>
<organism evidence="1 2">
    <name type="scientific">Leptospira weilii serovar Topaz str. LT2116</name>
    <dbReference type="NCBI Taxonomy" id="1088540"/>
    <lineage>
        <taxon>Bacteria</taxon>
        <taxon>Pseudomonadati</taxon>
        <taxon>Spirochaetota</taxon>
        <taxon>Spirochaetia</taxon>
        <taxon>Leptospirales</taxon>
        <taxon>Leptospiraceae</taxon>
        <taxon>Leptospira</taxon>
    </lineage>
</organism>
<dbReference type="EMBL" id="AHOR02000057">
    <property type="protein sequence ID" value="EMF80418.1"/>
    <property type="molecule type" value="Genomic_DNA"/>
</dbReference>
<reference evidence="1 2" key="1">
    <citation type="submission" date="2013-01" db="EMBL/GenBank/DDBJ databases">
        <authorList>
            <person name="Harkins D.M."/>
            <person name="Durkin A.S."/>
            <person name="Brinkac L.M."/>
            <person name="Haft D.H."/>
            <person name="Selengut J.D."/>
            <person name="Sanka R."/>
            <person name="DePew J."/>
            <person name="Purushe J."/>
            <person name="Tulsiani S.M."/>
            <person name="Graham G.C."/>
            <person name="Burns M.-A."/>
            <person name="Dohnt M.F."/>
            <person name="Smythe L.D."/>
            <person name="McKay D.B."/>
            <person name="Craig S.B."/>
            <person name="Vinetz J.M."/>
            <person name="Sutton G.G."/>
            <person name="Nierman W.C."/>
            <person name="Fouts D.E."/>
        </authorList>
    </citation>
    <scope>NUCLEOTIDE SEQUENCE [LARGE SCALE GENOMIC DNA]</scope>
    <source>
        <strain evidence="1 2">LT2116</strain>
    </source>
</reference>
<dbReference type="Proteomes" id="UP000011770">
    <property type="component" value="Unassembled WGS sequence"/>
</dbReference>
<name>M3EH86_9LEPT</name>
<gene>
    <name evidence="1" type="ORF">LEP1GSC188_4647</name>
</gene>
<sequence length="97" mass="11501">MKDRLSFMRFLGMKNERSVFPDSKTIWLFKEKLKSADLMPKIFYWFKFNRYLKDEGFKISTGTILHATIIEVPKQKHIRREFSVKKGRDSFGMGTGS</sequence>
<proteinExistence type="predicted"/>
<evidence type="ECO:0000313" key="2">
    <source>
        <dbReference type="Proteomes" id="UP000011770"/>
    </source>
</evidence>
<evidence type="ECO:0000313" key="1">
    <source>
        <dbReference type="EMBL" id="EMF80418.1"/>
    </source>
</evidence>
<accession>M3EH86</accession>
<comment type="caution">
    <text evidence="1">The sequence shown here is derived from an EMBL/GenBank/DDBJ whole genome shotgun (WGS) entry which is preliminary data.</text>
</comment>